<dbReference type="Proteomes" id="UP000218810">
    <property type="component" value="Unassembled WGS sequence"/>
</dbReference>
<sequence>MTKPGTLLETFDLEVPDEGRTIAAEIRLVTNPDGTEVLWHYENGRAAFVHPARRCTNCAEVITSGQSGSRCTGCTDQLHL</sequence>
<dbReference type="AlphaFoldDB" id="A0A2A2WLC0"/>
<reference evidence="2" key="1">
    <citation type="submission" date="2017-09" db="EMBL/GenBank/DDBJ databases">
        <authorList>
            <person name="Zhang Y."/>
            <person name="Huang X."/>
            <person name="Liu J."/>
            <person name="Lu L."/>
            <person name="Peng K."/>
        </authorList>
    </citation>
    <scope>NUCLEOTIDE SEQUENCE [LARGE SCALE GENOMIC DNA]</scope>
    <source>
        <strain evidence="2">S-XJ-1</strain>
    </source>
</reference>
<proteinExistence type="predicted"/>
<keyword evidence="2" id="KW-1185">Reference proteome</keyword>
<dbReference type="RefSeq" id="WP_069388970.1">
    <property type="nucleotide sequence ID" value="NZ_JBNQFY010000017.1"/>
</dbReference>
<organism evidence="1 2">
    <name type="scientific">Dietzia natronolimnaea</name>
    <dbReference type="NCBI Taxonomy" id="161920"/>
    <lineage>
        <taxon>Bacteria</taxon>
        <taxon>Bacillati</taxon>
        <taxon>Actinomycetota</taxon>
        <taxon>Actinomycetes</taxon>
        <taxon>Mycobacteriales</taxon>
        <taxon>Dietziaceae</taxon>
        <taxon>Dietzia</taxon>
    </lineage>
</organism>
<name>A0A2A2WLC0_9ACTN</name>
<evidence type="ECO:0000313" key="1">
    <source>
        <dbReference type="EMBL" id="PAY22006.1"/>
    </source>
</evidence>
<dbReference type="EMBL" id="NTGA01000033">
    <property type="protein sequence ID" value="PAY22006.1"/>
    <property type="molecule type" value="Genomic_DNA"/>
</dbReference>
<protein>
    <submittedName>
        <fullName evidence="1">Uncharacterized protein</fullName>
    </submittedName>
</protein>
<gene>
    <name evidence="1" type="ORF">CEY15_15950</name>
</gene>
<comment type="caution">
    <text evidence="1">The sequence shown here is derived from an EMBL/GenBank/DDBJ whole genome shotgun (WGS) entry which is preliminary data.</text>
</comment>
<accession>A0A2A2WLC0</accession>
<evidence type="ECO:0000313" key="2">
    <source>
        <dbReference type="Proteomes" id="UP000218810"/>
    </source>
</evidence>
<dbReference type="OrthoDB" id="9865974at2"/>
<dbReference type="GeneID" id="36308228"/>